<dbReference type="InterPro" id="IPR037272">
    <property type="entry name" value="SNS_sf"/>
</dbReference>
<protein>
    <submittedName>
        <fullName evidence="7">Sodium-dependent transporter</fullName>
    </submittedName>
</protein>
<dbReference type="Proteomes" id="UP000808761">
    <property type="component" value="Unassembled WGS sequence"/>
</dbReference>
<feature type="transmembrane region" description="Helical" evidence="6">
    <location>
        <begin position="251"/>
        <end position="268"/>
    </location>
</feature>
<gene>
    <name evidence="7" type="ORF">HZB08_02880</name>
</gene>
<dbReference type="SUPFAM" id="SSF161070">
    <property type="entry name" value="SNF-like"/>
    <property type="match status" value="1"/>
</dbReference>
<keyword evidence="3 6" id="KW-0812">Transmembrane</keyword>
<feature type="transmembrane region" description="Helical" evidence="6">
    <location>
        <begin position="452"/>
        <end position="470"/>
    </location>
</feature>
<evidence type="ECO:0000256" key="4">
    <source>
        <dbReference type="ARBA" id="ARBA00022989"/>
    </source>
</evidence>
<sequence>MAEVKSPSGGEKRPQWGTKMGIILAVAGSAVGLGNFLRFPVQAAQNGGGAFLIPYFISFFLLGIPLMWIEWAIGRYGGLFGHGSAPFALNRLWKNRTVKYLGVIGIFGPVVIFIYYTYIESWLLGYAFFAITGKLLSITTPEGMKGFLSAYQGLAPGSNIWTAYAFFVITFSINFYFLYRGVQGGIELLCKIAMPVLFLFGFVVAMRVLTLGAPNPARPDWNILNGMGFLWNPDFSVLTSAKVWMAAAGQIFFTLSVGIGAILTYASYLKRGDDVVLSGLTAASTNELAEVVLGGSIVIPAAFAFFGLAGAKEAAHSGAFNLGFVTMPLVFGKVPLGELFALLWFSLLFLAGITSSVSLAEPAVAFISDEFDLDRKKAVVRLGIILFILCQFPIFFLGRGVVDELDFWGGTFCLVLFGTVETVLFVWIFGIEKAWEEIHHGAEMRIPRFYKPIIKYVTPLFLFFILGFWFFQQGLPVVLMEGVSPAMRPYVLATRAGLILLFFAIAYLVRKAWYRKKALGQVE</sequence>
<evidence type="ECO:0000313" key="8">
    <source>
        <dbReference type="Proteomes" id="UP000808761"/>
    </source>
</evidence>
<comment type="caution">
    <text evidence="7">The sequence shown here is derived from an EMBL/GenBank/DDBJ whole genome shotgun (WGS) entry which is preliminary data.</text>
</comment>
<dbReference type="Pfam" id="PF00209">
    <property type="entry name" value="SNF"/>
    <property type="match status" value="2"/>
</dbReference>
<dbReference type="PRINTS" id="PR00176">
    <property type="entry name" value="NANEUSMPORT"/>
</dbReference>
<evidence type="ECO:0000256" key="3">
    <source>
        <dbReference type="ARBA" id="ARBA00022692"/>
    </source>
</evidence>
<feature type="transmembrane region" description="Helical" evidence="6">
    <location>
        <begin position="288"/>
        <end position="311"/>
    </location>
</feature>
<feature type="transmembrane region" description="Helical" evidence="6">
    <location>
        <begin position="407"/>
        <end position="431"/>
    </location>
</feature>
<dbReference type="InterPro" id="IPR000175">
    <property type="entry name" value="Na/ntran_symport"/>
</dbReference>
<dbReference type="PANTHER" id="PTHR42948">
    <property type="entry name" value="TRANSPORTER"/>
    <property type="match status" value="1"/>
</dbReference>
<proteinExistence type="predicted"/>
<keyword evidence="5 6" id="KW-0472">Membrane</keyword>
<keyword evidence="2" id="KW-0813">Transport</keyword>
<evidence type="ECO:0000313" key="7">
    <source>
        <dbReference type="EMBL" id="MBI5078946.1"/>
    </source>
</evidence>
<feature type="transmembrane region" description="Helical" evidence="6">
    <location>
        <begin position="97"/>
        <end position="116"/>
    </location>
</feature>
<feature type="transmembrane region" description="Helical" evidence="6">
    <location>
        <begin position="123"/>
        <end position="140"/>
    </location>
</feature>
<name>A0A9D6YW17_UNCSA</name>
<feature type="transmembrane region" description="Helical" evidence="6">
    <location>
        <begin position="160"/>
        <end position="179"/>
    </location>
</feature>
<dbReference type="NCBIfam" id="NF037979">
    <property type="entry name" value="Na_transp"/>
    <property type="match status" value="1"/>
</dbReference>
<evidence type="ECO:0000256" key="1">
    <source>
        <dbReference type="ARBA" id="ARBA00004141"/>
    </source>
</evidence>
<dbReference type="PANTHER" id="PTHR42948:SF1">
    <property type="entry name" value="TRANSPORTER"/>
    <property type="match status" value="1"/>
</dbReference>
<organism evidence="7 8">
    <name type="scientific">Candidatus Saganbacteria bacterium</name>
    <dbReference type="NCBI Taxonomy" id="2575572"/>
    <lineage>
        <taxon>Bacteria</taxon>
        <taxon>Bacillati</taxon>
        <taxon>Saganbacteria</taxon>
    </lineage>
</organism>
<accession>A0A9D6YW17</accession>
<feature type="transmembrane region" description="Helical" evidence="6">
    <location>
        <begin position="342"/>
        <end position="367"/>
    </location>
</feature>
<dbReference type="PROSITE" id="PS50267">
    <property type="entry name" value="NA_NEUROTRAN_SYMP_3"/>
    <property type="match status" value="1"/>
</dbReference>
<feature type="transmembrane region" description="Helical" evidence="6">
    <location>
        <begin position="490"/>
        <end position="509"/>
    </location>
</feature>
<evidence type="ECO:0000256" key="2">
    <source>
        <dbReference type="ARBA" id="ARBA00022448"/>
    </source>
</evidence>
<evidence type="ECO:0000256" key="5">
    <source>
        <dbReference type="ARBA" id="ARBA00023136"/>
    </source>
</evidence>
<feature type="transmembrane region" description="Helical" evidence="6">
    <location>
        <begin position="379"/>
        <end position="401"/>
    </location>
</feature>
<reference evidence="7" key="1">
    <citation type="submission" date="2020-07" db="EMBL/GenBank/DDBJ databases">
        <title>Huge and variable diversity of episymbiotic CPR bacteria and DPANN archaea in groundwater ecosystems.</title>
        <authorList>
            <person name="He C.Y."/>
            <person name="Keren R."/>
            <person name="Whittaker M."/>
            <person name="Farag I.F."/>
            <person name="Doudna J."/>
            <person name="Cate J.H.D."/>
            <person name="Banfield J.F."/>
        </authorList>
    </citation>
    <scope>NUCLEOTIDE SEQUENCE</scope>
    <source>
        <strain evidence="7">NC_groundwater_1860_Pr3_B-0.1um_51_7</strain>
    </source>
</reference>
<evidence type="ECO:0000256" key="6">
    <source>
        <dbReference type="SAM" id="Phobius"/>
    </source>
</evidence>
<dbReference type="GO" id="GO:0016020">
    <property type="term" value="C:membrane"/>
    <property type="evidence" value="ECO:0007669"/>
    <property type="project" value="UniProtKB-SubCell"/>
</dbReference>
<feature type="transmembrane region" description="Helical" evidence="6">
    <location>
        <begin position="20"/>
        <end position="37"/>
    </location>
</feature>
<dbReference type="EMBL" id="JACRKR010000140">
    <property type="protein sequence ID" value="MBI5078946.1"/>
    <property type="molecule type" value="Genomic_DNA"/>
</dbReference>
<comment type="subcellular location">
    <subcellularLocation>
        <location evidence="1">Membrane</location>
        <topology evidence="1">Multi-pass membrane protein</topology>
    </subcellularLocation>
</comment>
<keyword evidence="4 6" id="KW-1133">Transmembrane helix</keyword>
<feature type="transmembrane region" description="Helical" evidence="6">
    <location>
        <begin position="188"/>
        <end position="209"/>
    </location>
</feature>
<feature type="transmembrane region" description="Helical" evidence="6">
    <location>
        <begin position="49"/>
        <end position="69"/>
    </location>
</feature>
<dbReference type="AlphaFoldDB" id="A0A9D6YW17"/>